<dbReference type="Proteomes" id="UP000256899">
    <property type="component" value="Unassembled WGS sequence"/>
</dbReference>
<evidence type="ECO:0000313" key="2">
    <source>
        <dbReference type="EMBL" id="REL32699.1"/>
    </source>
</evidence>
<proteinExistence type="predicted"/>
<evidence type="ECO:0000259" key="1">
    <source>
        <dbReference type="Pfam" id="PF12728"/>
    </source>
</evidence>
<protein>
    <submittedName>
        <fullName evidence="2">DNA-binding protein</fullName>
    </submittedName>
</protein>
<evidence type="ECO:0000313" key="3">
    <source>
        <dbReference type="Proteomes" id="UP000256899"/>
    </source>
</evidence>
<feature type="domain" description="Helix-turn-helix" evidence="1">
    <location>
        <begin position="22"/>
        <end position="72"/>
    </location>
</feature>
<keyword evidence="2" id="KW-0238">DNA-binding</keyword>
<dbReference type="GO" id="GO:0003677">
    <property type="term" value="F:DNA binding"/>
    <property type="evidence" value="ECO:0007669"/>
    <property type="project" value="UniProtKB-KW"/>
</dbReference>
<dbReference type="AlphaFoldDB" id="A0A3E0U794"/>
<name>A0A3E0U794_9GAMM</name>
<reference evidence="3" key="1">
    <citation type="submission" date="2018-08" db="EMBL/GenBank/DDBJ databases">
        <title>Thalassotalea euphylliae genome.</title>
        <authorList>
            <person name="Summers S."/>
            <person name="Rice S.A."/>
            <person name="Freckelton M.L."/>
            <person name="Nedved B.T."/>
            <person name="Hadfield M.G."/>
        </authorList>
    </citation>
    <scope>NUCLEOTIDE SEQUENCE [LARGE SCALE GENOMIC DNA]</scope>
    <source>
        <strain evidence="3">H3</strain>
    </source>
</reference>
<dbReference type="EMBL" id="QUOT01000001">
    <property type="protein sequence ID" value="REL32699.1"/>
    <property type="molecule type" value="Genomic_DNA"/>
</dbReference>
<accession>A0A3E0U794</accession>
<comment type="caution">
    <text evidence="2">The sequence shown here is derived from an EMBL/GenBank/DDBJ whole genome shotgun (WGS) entry which is preliminary data.</text>
</comment>
<dbReference type="InterPro" id="IPR041657">
    <property type="entry name" value="HTH_17"/>
</dbReference>
<organism evidence="2 3">
    <name type="scientific">Thalassotalea euphylliae</name>
    <dbReference type="NCBI Taxonomy" id="1655234"/>
    <lineage>
        <taxon>Bacteria</taxon>
        <taxon>Pseudomonadati</taxon>
        <taxon>Pseudomonadota</taxon>
        <taxon>Gammaproteobacteria</taxon>
        <taxon>Alteromonadales</taxon>
        <taxon>Colwelliaceae</taxon>
        <taxon>Thalassotalea</taxon>
    </lineage>
</organism>
<sequence length="99" mass="11606">MWSIHSIIKNEFKKISLGLKNVLTFDECVEYTGLSKGYLYKLTHARQIPHCKPSGKKIYFSRKEIDSWLLSNRVMTTKEVESYAKEKVDHLNRDLRSKG</sequence>
<dbReference type="InterPro" id="IPR010093">
    <property type="entry name" value="SinI_DNA-bd"/>
</dbReference>
<dbReference type="NCBIfam" id="TIGR01764">
    <property type="entry name" value="excise"/>
    <property type="match status" value="1"/>
</dbReference>
<gene>
    <name evidence="2" type="ORF">DXX94_11375</name>
</gene>
<dbReference type="Pfam" id="PF12728">
    <property type="entry name" value="HTH_17"/>
    <property type="match status" value="1"/>
</dbReference>
<keyword evidence="3" id="KW-1185">Reference proteome</keyword>